<dbReference type="InterPro" id="IPR000823">
    <property type="entry name" value="Peroxidase_pln"/>
</dbReference>
<dbReference type="GO" id="GO:0004601">
    <property type="term" value="F:peroxidase activity"/>
    <property type="evidence" value="ECO:0000318"/>
    <property type="project" value="GO_Central"/>
</dbReference>
<feature type="binding site" evidence="13">
    <location>
        <position position="92"/>
    </location>
    <ligand>
        <name>Ca(2+)</name>
        <dbReference type="ChEBI" id="CHEBI:29108"/>
        <label>2</label>
    </ligand>
</feature>
<dbReference type="GO" id="GO:0140825">
    <property type="term" value="F:lactoperoxidase activity"/>
    <property type="evidence" value="ECO:0007669"/>
    <property type="project" value="UniProtKB-EC"/>
</dbReference>
<dbReference type="GO" id="GO:0009505">
    <property type="term" value="C:plant-type cell wall"/>
    <property type="evidence" value="ECO:0000318"/>
    <property type="project" value="GO_Central"/>
</dbReference>
<evidence type="ECO:0000256" key="10">
    <source>
        <dbReference type="ARBA" id="ARBA00023002"/>
    </source>
</evidence>
<evidence type="ECO:0000256" key="1">
    <source>
        <dbReference type="ARBA" id="ARBA00000189"/>
    </source>
</evidence>
<evidence type="ECO:0000256" key="14">
    <source>
        <dbReference type="RuleBase" id="RU004241"/>
    </source>
</evidence>
<keyword evidence="12" id="KW-0376">Hydrogen peroxide</keyword>
<keyword evidence="11" id="KW-0408">Iron</keyword>
<dbReference type="GO" id="GO:0020037">
    <property type="term" value="F:heme binding"/>
    <property type="evidence" value="ECO:0007669"/>
    <property type="project" value="InterPro"/>
</dbReference>
<keyword evidence="7" id="KW-0349">Heme</keyword>
<dbReference type="Gene3D" id="1.10.420.10">
    <property type="entry name" value="Peroxidase, domain 2"/>
    <property type="match status" value="1"/>
</dbReference>
<reference evidence="17" key="1">
    <citation type="submission" date="2025-08" db="UniProtKB">
        <authorList>
            <consortium name="RefSeq"/>
        </authorList>
    </citation>
    <scope>IDENTIFICATION</scope>
</reference>
<evidence type="ECO:0000256" key="7">
    <source>
        <dbReference type="ARBA" id="ARBA00022617"/>
    </source>
</evidence>
<evidence type="ECO:0000256" key="11">
    <source>
        <dbReference type="ARBA" id="ARBA00023004"/>
    </source>
</evidence>
<dbReference type="STRING" id="4097.A0A1S3Z4V6"/>
<dbReference type="InterPro" id="IPR010255">
    <property type="entry name" value="Haem_peroxidase_sf"/>
</dbReference>
<name>A0A1S3Z4V6_TOBAC</name>
<dbReference type="PANTHER" id="PTHR31517:SF59">
    <property type="entry name" value="PEROXIDASE"/>
    <property type="match status" value="1"/>
</dbReference>
<feature type="domain" description="Plant heme peroxidase family profile" evidence="16">
    <location>
        <begin position="51"/>
        <end position="164"/>
    </location>
</feature>
<dbReference type="RefSeq" id="XP_016459426.1">
    <property type="nucleotide sequence ID" value="XM_016603940.1"/>
</dbReference>
<proteinExistence type="inferred from homology"/>
<dbReference type="SMR" id="A0A1S3Z4V6"/>
<dbReference type="InterPro" id="IPR002016">
    <property type="entry name" value="Haem_peroxidase"/>
</dbReference>
<feature type="binding site" evidence="13">
    <location>
        <position position="84"/>
    </location>
    <ligand>
        <name>Ca(2+)</name>
        <dbReference type="ChEBI" id="CHEBI:29108"/>
        <label>2</label>
    </ligand>
</feature>
<dbReference type="PANTHER" id="PTHR31517">
    <property type="match status" value="1"/>
</dbReference>
<dbReference type="Gene3D" id="1.10.520.10">
    <property type="match status" value="1"/>
</dbReference>
<evidence type="ECO:0000256" key="2">
    <source>
        <dbReference type="ARBA" id="ARBA00001970"/>
    </source>
</evidence>
<evidence type="ECO:0000313" key="17">
    <source>
        <dbReference type="RefSeq" id="XP_016459426.1"/>
    </source>
</evidence>
<dbReference type="PROSITE" id="PS50873">
    <property type="entry name" value="PEROXIDASE_4"/>
    <property type="match status" value="1"/>
</dbReference>
<dbReference type="AlphaFoldDB" id="A0A1S3Z4V6"/>
<dbReference type="PaxDb" id="4097-A0A1S3Z4V6"/>
<comment type="function">
    <text evidence="3">Removal of H(2)O(2), oxidation of toxic reductants, biosynthesis and degradation of lignin, suberization, auxin catabolism, response to environmental stresses such as wounding, pathogen attack and oxidative stress. These functions might be dependent on each isozyme/isoform in each plant tissue.</text>
</comment>
<feature type="region of interest" description="Disordered" evidence="15">
    <location>
        <begin position="1"/>
        <end position="47"/>
    </location>
</feature>
<dbReference type="KEGG" id="nta:107782985"/>
<keyword evidence="8 13" id="KW-0479">Metal-binding</keyword>
<comment type="similarity">
    <text evidence="14">Belongs to the peroxidase family.</text>
</comment>
<dbReference type="GO" id="GO:0042744">
    <property type="term" value="P:hydrogen peroxide catabolic process"/>
    <property type="evidence" value="ECO:0007669"/>
    <property type="project" value="UniProtKB-KW"/>
</dbReference>
<evidence type="ECO:0000256" key="6">
    <source>
        <dbReference type="ARBA" id="ARBA00022559"/>
    </source>
</evidence>
<dbReference type="Pfam" id="PF00141">
    <property type="entry name" value="peroxidase"/>
    <property type="match status" value="1"/>
</dbReference>
<keyword evidence="6" id="KW-0575">Peroxidase</keyword>
<dbReference type="SUPFAM" id="SSF48113">
    <property type="entry name" value="Heme-dependent peroxidases"/>
    <property type="match status" value="1"/>
</dbReference>
<dbReference type="GO" id="GO:0006979">
    <property type="term" value="P:response to oxidative stress"/>
    <property type="evidence" value="ECO:0007669"/>
    <property type="project" value="InterPro"/>
</dbReference>
<comment type="cofactor">
    <cofactor evidence="2">
        <name>heme b</name>
        <dbReference type="ChEBI" id="CHEBI:60344"/>
    </cofactor>
</comment>
<evidence type="ECO:0000256" key="3">
    <source>
        <dbReference type="ARBA" id="ARBA00002322"/>
    </source>
</evidence>
<keyword evidence="10" id="KW-0560">Oxidoreductase</keyword>
<dbReference type="OrthoDB" id="1433256at2759"/>
<sequence length="179" mass="19275">MGSSIGSAGGATGATLGRPCPLPRTGALPQPLPRPPATRGAAPFGSGTSSSRILTVLPDNTMDLGLAAQLLKTCSKSTAMTFLDQNISFMVDYQFFRQIMLQKGILKIDQELTLDKSSTPIVSGFATNENAFRQSFANAMIKMASVDIVVGSAREFRKYCGSLIQQIGRVARFFRKHRL</sequence>
<accession>A0A1S3Z4V6</accession>
<organism evidence="17">
    <name type="scientific">Nicotiana tabacum</name>
    <name type="common">Common tobacco</name>
    <dbReference type="NCBI Taxonomy" id="4097"/>
    <lineage>
        <taxon>Eukaryota</taxon>
        <taxon>Viridiplantae</taxon>
        <taxon>Streptophyta</taxon>
        <taxon>Embryophyta</taxon>
        <taxon>Tracheophyta</taxon>
        <taxon>Spermatophyta</taxon>
        <taxon>Magnoliopsida</taxon>
        <taxon>eudicotyledons</taxon>
        <taxon>Gunneridae</taxon>
        <taxon>Pentapetalae</taxon>
        <taxon>asterids</taxon>
        <taxon>lamiids</taxon>
        <taxon>Solanales</taxon>
        <taxon>Solanaceae</taxon>
        <taxon>Nicotianoideae</taxon>
        <taxon>Nicotianeae</taxon>
        <taxon>Nicotiana</taxon>
    </lineage>
</organism>
<gene>
    <name evidence="17" type="primary">LOC107782985</name>
</gene>
<evidence type="ECO:0000256" key="5">
    <source>
        <dbReference type="ARBA" id="ARBA00022525"/>
    </source>
</evidence>
<dbReference type="EC" id="1.11.1.7" evidence="4"/>
<evidence type="ECO:0000256" key="4">
    <source>
        <dbReference type="ARBA" id="ARBA00012313"/>
    </source>
</evidence>
<evidence type="ECO:0000256" key="12">
    <source>
        <dbReference type="ARBA" id="ARBA00023324"/>
    </source>
</evidence>
<evidence type="ECO:0000259" key="16">
    <source>
        <dbReference type="PROSITE" id="PS50873"/>
    </source>
</evidence>
<evidence type="ECO:0000256" key="13">
    <source>
        <dbReference type="PIRSR" id="PIRSR600823-3"/>
    </source>
</evidence>
<evidence type="ECO:0000256" key="8">
    <source>
        <dbReference type="ARBA" id="ARBA00022723"/>
    </source>
</evidence>
<evidence type="ECO:0000256" key="15">
    <source>
        <dbReference type="SAM" id="MobiDB-lite"/>
    </source>
</evidence>
<comment type="cofactor">
    <cofactor evidence="13">
        <name>Ca(2+)</name>
        <dbReference type="ChEBI" id="CHEBI:29108"/>
    </cofactor>
    <text evidence="13">Binds 2 calcium ions per subunit.</text>
</comment>
<keyword evidence="9 13" id="KW-0106">Calcium</keyword>
<dbReference type="GO" id="GO:0006950">
    <property type="term" value="P:response to stress"/>
    <property type="evidence" value="ECO:0000318"/>
    <property type="project" value="GO_Central"/>
</dbReference>
<keyword evidence="5" id="KW-0964">Secreted</keyword>
<protein>
    <recommendedName>
        <fullName evidence="4">peroxidase</fullName>
        <ecNumber evidence="4">1.11.1.7</ecNumber>
    </recommendedName>
</protein>
<comment type="catalytic activity">
    <reaction evidence="1">
        <text>2 a phenolic donor + H2O2 = 2 a phenolic radical donor + 2 H2O</text>
        <dbReference type="Rhea" id="RHEA:56136"/>
        <dbReference type="ChEBI" id="CHEBI:15377"/>
        <dbReference type="ChEBI" id="CHEBI:16240"/>
        <dbReference type="ChEBI" id="CHEBI:139520"/>
        <dbReference type="ChEBI" id="CHEBI:139521"/>
        <dbReference type="EC" id="1.11.1.7"/>
    </reaction>
</comment>
<dbReference type="GO" id="GO:0046872">
    <property type="term" value="F:metal ion binding"/>
    <property type="evidence" value="ECO:0007669"/>
    <property type="project" value="UniProtKB-KW"/>
</dbReference>
<evidence type="ECO:0000256" key="9">
    <source>
        <dbReference type="ARBA" id="ARBA00022837"/>
    </source>
</evidence>